<reference evidence="2" key="1">
    <citation type="submission" date="2009-08" db="EMBL/GenBank/DDBJ databases">
        <title>The complete genome of Chitinophaga pinensis DSM 2588.</title>
        <authorList>
            <consortium name="US DOE Joint Genome Institute (JGI-PGF)"/>
            <person name="Lucas S."/>
            <person name="Copeland A."/>
            <person name="Lapidus A."/>
            <person name="Glavina del Rio T."/>
            <person name="Dalin E."/>
            <person name="Tice H."/>
            <person name="Bruce D."/>
            <person name="Goodwin L."/>
            <person name="Pitluck S."/>
            <person name="Kyrpides N."/>
            <person name="Mavromatis K."/>
            <person name="Ivanova N."/>
            <person name="Mikhailova N."/>
            <person name="Sims D."/>
            <person name="Meinche L."/>
            <person name="Brettin T."/>
            <person name="Detter J.C."/>
            <person name="Han C."/>
            <person name="Larimer F."/>
            <person name="Land M."/>
            <person name="Hauser L."/>
            <person name="Markowitz V."/>
            <person name="Cheng J.-F."/>
            <person name="Hugenholtz P."/>
            <person name="Woyke T."/>
            <person name="Wu D."/>
            <person name="Spring S."/>
            <person name="Klenk H.-P."/>
            <person name="Eisen J.A."/>
        </authorList>
    </citation>
    <scope>NUCLEOTIDE SEQUENCE [LARGE SCALE GENOMIC DNA]</scope>
    <source>
        <strain evidence="2">ATCC 43595 / DSM 2588 / LMG 13176 / NBRC 15968 / NCIMB 11800 / UQM 2034</strain>
    </source>
</reference>
<dbReference type="OrthoDB" id="645769at2"/>
<dbReference type="KEGG" id="cpi:Cpin_6861"/>
<evidence type="ECO:0000313" key="1">
    <source>
        <dbReference type="EMBL" id="ACU64262.1"/>
    </source>
</evidence>
<dbReference type="AlphaFoldDB" id="A0A979GBQ3"/>
<sequence length="238" mass="26558">MRKLLALICCALILCACKKDKSELIVSGTYESSNKIELSTVVLYSKNMKITDTAFIKAFIERQNMSLPLFNLTGSTGQLDYGISINYVNDDSVTVRYSGSRNYQATKKGTLVSVNDDIVLFREKDSSAIQNYTGGELGCNNVPLLVRKYAPTSYCYTVPCSSGFCTICKTAQQFTLERVGNDLTLPLISYVFTTAVDRNDCQVAQWNIQDIFNPDVLNTIHTQDTLVVQTGRVRFIKK</sequence>
<dbReference type="Proteomes" id="UP000002215">
    <property type="component" value="Chromosome"/>
</dbReference>
<gene>
    <name evidence="1" type="ordered locus">Cpin_6861</name>
</gene>
<organism evidence="1 2">
    <name type="scientific">Chitinophaga pinensis (strain ATCC 43595 / DSM 2588 / LMG 13176 / NBRC 15968 / NCIMB 11800 / UQM 2034)</name>
    <dbReference type="NCBI Taxonomy" id="485918"/>
    <lineage>
        <taxon>Bacteria</taxon>
        <taxon>Pseudomonadati</taxon>
        <taxon>Bacteroidota</taxon>
        <taxon>Chitinophagia</taxon>
        <taxon>Chitinophagales</taxon>
        <taxon>Chitinophagaceae</taxon>
        <taxon>Chitinophaga</taxon>
    </lineage>
</organism>
<dbReference type="EMBL" id="CP001699">
    <property type="protein sequence ID" value="ACU64262.1"/>
    <property type="molecule type" value="Genomic_DNA"/>
</dbReference>
<evidence type="ECO:0008006" key="3">
    <source>
        <dbReference type="Google" id="ProtNLM"/>
    </source>
</evidence>
<proteinExistence type="predicted"/>
<evidence type="ECO:0000313" key="2">
    <source>
        <dbReference type="Proteomes" id="UP000002215"/>
    </source>
</evidence>
<name>A0A979GBQ3_CHIPD</name>
<dbReference type="PROSITE" id="PS51257">
    <property type="entry name" value="PROKAR_LIPOPROTEIN"/>
    <property type="match status" value="1"/>
</dbReference>
<protein>
    <recommendedName>
        <fullName evidence="3">Lipoprotein</fullName>
    </recommendedName>
</protein>
<accession>A0A979GBQ3</accession>
<reference evidence="1 2" key="2">
    <citation type="journal article" date="2010" name="Stand. Genomic Sci.">
        <title>Complete genome sequence of Chitinophaga pinensis type strain (UQM 2034).</title>
        <authorList>
            <person name="Glavina Del Rio T."/>
            <person name="Abt B."/>
            <person name="Spring S."/>
            <person name="Lapidus A."/>
            <person name="Nolan M."/>
            <person name="Tice H."/>
            <person name="Copeland A."/>
            <person name="Cheng J.F."/>
            <person name="Chen F."/>
            <person name="Bruce D."/>
            <person name="Goodwin L."/>
            <person name="Pitluck S."/>
            <person name="Ivanova N."/>
            <person name="Mavromatis K."/>
            <person name="Mikhailova N."/>
            <person name="Pati A."/>
            <person name="Chen A."/>
            <person name="Palaniappan K."/>
            <person name="Land M."/>
            <person name="Hauser L."/>
            <person name="Chang Y.J."/>
            <person name="Jeffries C.D."/>
            <person name="Chain P."/>
            <person name="Saunders E."/>
            <person name="Detter J.C."/>
            <person name="Brettin T."/>
            <person name="Rohde M."/>
            <person name="Goker M."/>
            <person name="Bristow J."/>
            <person name="Eisen J.A."/>
            <person name="Markowitz V."/>
            <person name="Hugenholtz P."/>
            <person name="Kyrpides N.C."/>
            <person name="Klenk H.P."/>
            <person name="Lucas S."/>
        </authorList>
    </citation>
    <scope>NUCLEOTIDE SEQUENCE [LARGE SCALE GENOMIC DNA]</scope>
    <source>
        <strain evidence="2">ATCC 43595 / DSM 2588 / LMG 13176 / NBRC 15968 / NCIMB 11800 / UQM 2034</strain>
    </source>
</reference>
<dbReference type="RefSeq" id="WP_012794425.1">
    <property type="nucleotide sequence ID" value="NC_013132.1"/>
</dbReference>